<feature type="transmembrane region" description="Helical" evidence="1">
    <location>
        <begin position="12"/>
        <end position="31"/>
    </location>
</feature>
<organism evidence="2 3">
    <name type="scientific">Mesobacillus zeae</name>
    <dbReference type="NCBI Taxonomy" id="1917180"/>
    <lineage>
        <taxon>Bacteria</taxon>
        <taxon>Bacillati</taxon>
        <taxon>Bacillota</taxon>
        <taxon>Bacilli</taxon>
        <taxon>Bacillales</taxon>
        <taxon>Bacillaceae</taxon>
        <taxon>Mesobacillus</taxon>
    </lineage>
</organism>
<evidence type="ECO:0000313" key="2">
    <source>
        <dbReference type="EMBL" id="RID84679.1"/>
    </source>
</evidence>
<name>A0A398B3U3_9BACI</name>
<comment type="caution">
    <text evidence="2">The sequence shown here is derived from an EMBL/GenBank/DDBJ whole genome shotgun (WGS) entry which is preliminary data.</text>
</comment>
<sequence>MICFTLFASNSILSFTIMYCYSPYMTLFLCMKSRASPLGFSYCSFSWGIIPGSGTAPDTGGNAESEEHYVSFFNYMPESVTKL</sequence>
<accession>A0A398B3U3</accession>
<keyword evidence="1" id="KW-1133">Transmembrane helix</keyword>
<reference evidence="2 3" key="1">
    <citation type="submission" date="2018-08" db="EMBL/GenBank/DDBJ databases">
        <title>Bacillus jemisoniae sp. nov., Bacillus chryseoplanitiae sp. nov., Bacillus resnikiae sp. nov., and Bacillus frankliniae sp. nov., isolated from Viking spacecraft and associated surfaces.</title>
        <authorList>
            <person name="Seuylemezian A."/>
            <person name="Vaishampayan P."/>
        </authorList>
    </citation>
    <scope>NUCLEOTIDE SEQUENCE [LARGE SCALE GENOMIC DNA]</scope>
    <source>
        <strain evidence="2 3">JJ-247</strain>
    </source>
</reference>
<keyword evidence="1" id="KW-0812">Transmembrane</keyword>
<protein>
    <submittedName>
        <fullName evidence="2">Uncharacterized protein</fullName>
    </submittedName>
</protein>
<keyword evidence="1" id="KW-0472">Membrane</keyword>
<proteinExistence type="predicted"/>
<keyword evidence="3" id="KW-1185">Reference proteome</keyword>
<gene>
    <name evidence="2" type="ORF">D1970_12405</name>
</gene>
<evidence type="ECO:0000313" key="3">
    <source>
        <dbReference type="Proteomes" id="UP000265816"/>
    </source>
</evidence>
<dbReference type="AlphaFoldDB" id="A0A398B3U3"/>
<dbReference type="Proteomes" id="UP000265816">
    <property type="component" value="Unassembled WGS sequence"/>
</dbReference>
<dbReference type="EMBL" id="QWVT01000019">
    <property type="protein sequence ID" value="RID84679.1"/>
    <property type="molecule type" value="Genomic_DNA"/>
</dbReference>
<evidence type="ECO:0000256" key="1">
    <source>
        <dbReference type="SAM" id="Phobius"/>
    </source>
</evidence>